<keyword evidence="3" id="KW-1185">Reference proteome</keyword>
<name>A0A1H8PGK0_9ACTN</name>
<gene>
    <name evidence="2" type="ORF">SAMN02910314_00164</name>
</gene>
<evidence type="ECO:0000313" key="3">
    <source>
        <dbReference type="Proteomes" id="UP000182975"/>
    </source>
</evidence>
<feature type="domain" description="Helix-turn-helix" evidence="1">
    <location>
        <begin position="129"/>
        <end position="169"/>
    </location>
</feature>
<evidence type="ECO:0000313" key="2">
    <source>
        <dbReference type="EMBL" id="SEO41129.1"/>
    </source>
</evidence>
<protein>
    <submittedName>
        <fullName evidence="2">DNA binding domain-containing protein, excisionase family</fullName>
    </submittedName>
</protein>
<accession>A0A1H8PGK0</accession>
<dbReference type="Proteomes" id="UP000182975">
    <property type="component" value="Unassembled WGS sequence"/>
</dbReference>
<organism evidence="2 3">
    <name type="scientific">Denitrobacterium detoxificans</name>
    <dbReference type="NCBI Taxonomy" id="79604"/>
    <lineage>
        <taxon>Bacteria</taxon>
        <taxon>Bacillati</taxon>
        <taxon>Actinomycetota</taxon>
        <taxon>Coriobacteriia</taxon>
        <taxon>Eggerthellales</taxon>
        <taxon>Eggerthellaceae</taxon>
        <taxon>Denitrobacterium</taxon>
    </lineage>
</organism>
<sequence>MIQYPPIAYLTMLDHEKAEKAFREEGLFPKAELVASFKGYMEYVATEDETGISEAMREKRLELCQRFLEKLQACHLPTQVEPRWFYEYDFEDTSIELNLCRATELEWRDGGLTMTSEVEFTLICVECEMLSVEEFAKLYGVTPVTVRQWIRRGKLRTARKMGGEWVIPELADKPERGYEPAWYVMKEPGAISVEEYPFAEYSTMILIDQDKDNKDLFHVRFVNKDKKMHQVLDLGRKDTEALERALIATGKTTQAGRVQYVPEKIVEE</sequence>
<dbReference type="Gene3D" id="1.10.1660.10">
    <property type="match status" value="1"/>
</dbReference>
<evidence type="ECO:0000259" key="1">
    <source>
        <dbReference type="Pfam" id="PF12728"/>
    </source>
</evidence>
<dbReference type="AlphaFoldDB" id="A0A1H8PGK0"/>
<dbReference type="Pfam" id="PF12728">
    <property type="entry name" value="HTH_17"/>
    <property type="match status" value="1"/>
</dbReference>
<dbReference type="InterPro" id="IPR041657">
    <property type="entry name" value="HTH_17"/>
</dbReference>
<dbReference type="OrthoDB" id="4245775at2"/>
<proteinExistence type="predicted"/>
<dbReference type="EMBL" id="FOEC01000001">
    <property type="protein sequence ID" value="SEO41129.1"/>
    <property type="molecule type" value="Genomic_DNA"/>
</dbReference>
<dbReference type="SUPFAM" id="SSF46955">
    <property type="entry name" value="Putative DNA-binding domain"/>
    <property type="match status" value="1"/>
</dbReference>
<reference evidence="3" key="1">
    <citation type="submission" date="2016-10" db="EMBL/GenBank/DDBJ databases">
        <authorList>
            <person name="Varghese N."/>
        </authorList>
    </citation>
    <scope>NUCLEOTIDE SEQUENCE [LARGE SCALE GENOMIC DNA]</scope>
    <source>
        <strain evidence="3">DSM 21843</strain>
    </source>
</reference>
<dbReference type="InterPro" id="IPR009061">
    <property type="entry name" value="DNA-bd_dom_put_sf"/>
</dbReference>